<organism evidence="5 6">
    <name type="scientific">Aporhodopirellula rubra</name>
    <dbReference type="NCBI Taxonomy" id="980271"/>
    <lineage>
        <taxon>Bacteria</taxon>
        <taxon>Pseudomonadati</taxon>
        <taxon>Planctomycetota</taxon>
        <taxon>Planctomycetia</taxon>
        <taxon>Pirellulales</taxon>
        <taxon>Pirellulaceae</taxon>
        <taxon>Aporhodopirellula</taxon>
    </lineage>
</organism>
<reference evidence="5 6" key="1">
    <citation type="submission" date="2020-08" db="EMBL/GenBank/DDBJ databases">
        <title>Genomic Encyclopedia of Type Strains, Phase III (KMG-III): the genomes of soil and plant-associated and newly described type strains.</title>
        <authorList>
            <person name="Whitman W."/>
        </authorList>
    </citation>
    <scope>NUCLEOTIDE SEQUENCE [LARGE SCALE GENOMIC DNA]</scope>
    <source>
        <strain evidence="5 6">CECT 8075</strain>
    </source>
</reference>
<dbReference type="Gene3D" id="3.40.50.2000">
    <property type="entry name" value="Glycogen Phosphorylase B"/>
    <property type="match status" value="2"/>
</dbReference>
<dbReference type="InterPro" id="IPR001296">
    <property type="entry name" value="Glyco_trans_1"/>
</dbReference>
<accession>A0A7W5DU50</accession>
<evidence type="ECO:0000256" key="1">
    <source>
        <dbReference type="ARBA" id="ARBA00022676"/>
    </source>
</evidence>
<protein>
    <submittedName>
        <fullName evidence="5">Starch synthase (Maltosyl-transferring)</fullName>
        <ecNumber evidence="5">2.4.99.16</ecNumber>
    </submittedName>
</protein>
<comment type="caution">
    <text evidence="5">The sequence shown here is derived from an EMBL/GenBank/DDBJ whole genome shotgun (WGS) entry which is preliminary data.</text>
</comment>
<feature type="domain" description="Glycosyl transferase family 1" evidence="3">
    <location>
        <begin position="192"/>
        <end position="346"/>
    </location>
</feature>
<proteinExistence type="predicted"/>
<dbReference type="RefSeq" id="WP_184300822.1">
    <property type="nucleotide sequence ID" value="NZ_JACHXU010000001.1"/>
</dbReference>
<dbReference type="EMBL" id="JACHXU010000001">
    <property type="protein sequence ID" value="MBB3204603.1"/>
    <property type="molecule type" value="Genomic_DNA"/>
</dbReference>
<dbReference type="CDD" id="cd03811">
    <property type="entry name" value="GT4_GT28_WabH-like"/>
    <property type="match status" value="1"/>
</dbReference>
<dbReference type="AlphaFoldDB" id="A0A7W5DU50"/>
<feature type="domain" description="Glycosyltransferase subfamily 4-like N-terminal" evidence="4">
    <location>
        <begin position="12"/>
        <end position="182"/>
    </location>
</feature>
<evidence type="ECO:0000259" key="4">
    <source>
        <dbReference type="Pfam" id="PF13439"/>
    </source>
</evidence>
<sequence>MQVDLVITELDVGGAERALTRLAVGLQQRGDDVRIFSLGSLPRESSPGDGKDQLLRQLYDHGIDVTSGNAAGVFQLPSVYRELKQWLHRRPDAVRQSFLFHANVLTKHAIGANAKTRSGTPWVGGVRVADPNRIRIAIEGQALRQADHVVCVSAAVEAFSRRRYRLRENQTGVIANGVEVERLVSATPFDWQSLGWSPDANVVLFIGRLHEQKNLGLLLRAFDRFVNAENRKLVIAGGGPQHEMLQAWADGVGTDRVRILPWQSDVAPLIAGCRVFVLPSHYEGMPNVVLEAMAAGKPVVCSRVEGSLELIGDDPDQGFEPDNEDGLVSRLNRFLDDSDFATRVGSVNQERMRKDFTVQRMVDAYRDLYDRLQNQR</sequence>
<keyword evidence="2 5" id="KW-0808">Transferase</keyword>
<dbReference type="PANTHER" id="PTHR12526:SF510">
    <property type="entry name" value="D-INOSITOL 3-PHOSPHATE GLYCOSYLTRANSFERASE"/>
    <property type="match status" value="1"/>
</dbReference>
<dbReference type="PANTHER" id="PTHR12526">
    <property type="entry name" value="GLYCOSYLTRANSFERASE"/>
    <property type="match status" value="1"/>
</dbReference>
<dbReference type="Pfam" id="PF00534">
    <property type="entry name" value="Glycos_transf_1"/>
    <property type="match status" value="1"/>
</dbReference>
<keyword evidence="1 5" id="KW-0328">Glycosyltransferase</keyword>
<dbReference type="EC" id="2.4.99.16" evidence="5"/>
<gene>
    <name evidence="5" type="ORF">FHS27_000367</name>
</gene>
<evidence type="ECO:0000313" key="5">
    <source>
        <dbReference type="EMBL" id="MBB3204603.1"/>
    </source>
</evidence>
<dbReference type="SUPFAM" id="SSF53756">
    <property type="entry name" value="UDP-Glycosyltransferase/glycogen phosphorylase"/>
    <property type="match status" value="1"/>
</dbReference>
<name>A0A7W5DU50_9BACT</name>
<evidence type="ECO:0000256" key="2">
    <source>
        <dbReference type="ARBA" id="ARBA00022679"/>
    </source>
</evidence>
<evidence type="ECO:0000313" key="6">
    <source>
        <dbReference type="Proteomes" id="UP000536179"/>
    </source>
</evidence>
<dbReference type="InterPro" id="IPR028098">
    <property type="entry name" value="Glyco_trans_4-like_N"/>
</dbReference>
<keyword evidence="6" id="KW-1185">Reference proteome</keyword>
<evidence type="ECO:0000259" key="3">
    <source>
        <dbReference type="Pfam" id="PF00534"/>
    </source>
</evidence>
<dbReference type="GO" id="GO:0016757">
    <property type="term" value="F:glycosyltransferase activity"/>
    <property type="evidence" value="ECO:0007669"/>
    <property type="project" value="UniProtKB-KW"/>
</dbReference>
<dbReference type="Pfam" id="PF13439">
    <property type="entry name" value="Glyco_transf_4"/>
    <property type="match status" value="1"/>
</dbReference>
<dbReference type="Proteomes" id="UP000536179">
    <property type="component" value="Unassembled WGS sequence"/>
</dbReference>